<name>A0ABW7P630_9ACTN</name>
<proteinExistence type="predicted"/>
<accession>A0ABW7P630</accession>
<protein>
    <submittedName>
        <fullName evidence="1">Uncharacterized protein</fullName>
    </submittedName>
</protein>
<sequence length="71" mass="7607">MTLVLAVLGVLLLAVVCWVLRGVFVIRKAKRLEAEIGALDARTEAARTDEQARKAAAAVALGFVAETGRWT</sequence>
<dbReference type="Proteomes" id="UP001610631">
    <property type="component" value="Unassembled WGS sequence"/>
</dbReference>
<keyword evidence="2" id="KW-1185">Reference proteome</keyword>
<dbReference type="RefSeq" id="WP_395507741.1">
    <property type="nucleotide sequence ID" value="NZ_JBBDHD010000002.1"/>
</dbReference>
<dbReference type="EMBL" id="JBBDHD010000002">
    <property type="protein sequence ID" value="MFH7593778.1"/>
    <property type="molecule type" value="Genomic_DNA"/>
</dbReference>
<gene>
    <name evidence="1" type="ORF">WDV06_01555</name>
</gene>
<reference evidence="1 2" key="1">
    <citation type="submission" date="2024-03" db="EMBL/GenBank/DDBJ databases">
        <title>Whole genome sequencing of Streptomyces racemochromogenes, to identify antimicrobial biosynthetic gene clusters.</title>
        <authorList>
            <person name="Suryawanshi P."/>
            <person name="Krishnaraj P.U."/>
            <person name="Arun Y.P."/>
            <person name="Suryawanshi M.P."/>
            <person name="Rakshit O."/>
        </authorList>
    </citation>
    <scope>NUCLEOTIDE SEQUENCE [LARGE SCALE GENOMIC DNA]</scope>
    <source>
        <strain evidence="1 2">AUDT626</strain>
    </source>
</reference>
<comment type="caution">
    <text evidence="1">The sequence shown here is derived from an EMBL/GenBank/DDBJ whole genome shotgun (WGS) entry which is preliminary data.</text>
</comment>
<evidence type="ECO:0000313" key="1">
    <source>
        <dbReference type="EMBL" id="MFH7593778.1"/>
    </source>
</evidence>
<organism evidence="1 2">
    <name type="scientific">Streptomyces racemochromogenes</name>
    <dbReference type="NCBI Taxonomy" id="67353"/>
    <lineage>
        <taxon>Bacteria</taxon>
        <taxon>Bacillati</taxon>
        <taxon>Actinomycetota</taxon>
        <taxon>Actinomycetes</taxon>
        <taxon>Kitasatosporales</taxon>
        <taxon>Streptomycetaceae</taxon>
        <taxon>Streptomyces</taxon>
    </lineage>
</organism>
<evidence type="ECO:0000313" key="2">
    <source>
        <dbReference type="Proteomes" id="UP001610631"/>
    </source>
</evidence>